<organism evidence="3 4">
    <name type="scientific">Actinobacillus delphinicola</name>
    <dbReference type="NCBI Taxonomy" id="51161"/>
    <lineage>
        <taxon>Bacteria</taxon>
        <taxon>Pseudomonadati</taxon>
        <taxon>Pseudomonadota</taxon>
        <taxon>Gammaproteobacteria</taxon>
        <taxon>Pasteurellales</taxon>
        <taxon>Pasteurellaceae</taxon>
        <taxon>Actinobacillus</taxon>
    </lineage>
</organism>
<dbReference type="InterPro" id="IPR016596">
    <property type="entry name" value="UCP012335"/>
</dbReference>
<reference evidence="3 4" key="1">
    <citation type="submission" date="2018-12" db="EMBL/GenBank/DDBJ databases">
        <authorList>
            <consortium name="Pathogen Informatics"/>
        </authorList>
    </citation>
    <scope>NUCLEOTIDE SEQUENCE [LARGE SCALE GENOMIC DNA]</scope>
    <source>
        <strain evidence="3 4">NCTC12871</strain>
    </source>
</reference>
<dbReference type="OrthoDB" id="7375569at2"/>
<sequence length="146" mass="16137">MKKYILALLGASLLSGCATVPLATQEADQQAKQFVAPKDKAALYIYRNSFFGGAVKKTLVVDKKPIGETGAYVYFYKQLKPGEHQLATESVLTYNHYKVNMQAGKIYCFHQYLWPSLLWAGSSLSQVSLETCKKAISSLQLGKSFG</sequence>
<dbReference type="KEGG" id="adp:NCTC12871_01107"/>
<dbReference type="PIRSF" id="PIRSF012335">
    <property type="entry name" value="UCP012335"/>
    <property type="match status" value="1"/>
</dbReference>
<keyword evidence="4" id="KW-1185">Reference proteome</keyword>
<dbReference type="InterPro" id="IPR022548">
    <property type="entry name" value="DUF2846"/>
</dbReference>
<evidence type="ECO:0000313" key="4">
    <source>
        <dbReference type="Proteomes" id="UP000279799"/>
    </source>
</evidence>
<dbReference type="PROSITE" id="PS51257">
    <property type="entry name" value="PROKAR_LIPOPROTEIN"/>
    <property type="match status" value="1"/>
</dbReference>
<accession>A0A448TUM5</accession>
<keyword evidence="3" id="KW-0449">Lipoprotein</keyword>
<feature type="signal peptide" evidence="1">
    <location>
        <begin position="1"/>
        <end position="23"/>
    </location>
</feature>
<evidence type="ECO:0000313" key="3">
    <source>
        <dbReference type="EMBL" id="VEJ09635.1"/>
    </source>
</evidence>
<dbReference type="AlphaFoldDB" id="A0A448TUM5"/>
<evidence type="ECO:0000259" key="2">
    <source>
        <dbReference type="Pfam" id="PF11008"/>
    </source>
</evidence>
<dbReference type="Proteomes" id="UP000279799">
    <property type="component" value="Chromosome"/>
</dbReference>
<feature type="domain" description="DUF2846" evidence="2">
    <location>
        <begin position="38"/>
        <end position="112"/>
    </location>
</feature>
<proteinExistence type="predicted"/>
<feature type="chain" id="PRO_5019554668" evidence="1">
    <location>
        <begin position="24"/>
        <end position="146"/>
    </location>
</feature>
<name>A0A448TUM5_9PAST</name>
<dbReference type="Pfam" id="PF11008">
    <property type="entry name" value="DUF2846"/>
    <property type="match status" value="1"/>
</dbReference>
<dbReference type="RefSeq" id="WP_126599725.1">
    <property type="nucleotide sequence ID" value="NZ_LR134510.1"/>
</dbReference>
<keyword evidence="1" id="KW-0732">Signal</keyword>
<dbReference type="EMBL" id="LR134510">
    <property type="protein sequence ID" value="VEJ09635.1"/>
    <property type="molecule type" value="Genomic_DNA"/>
</dbReference>
<protein>
    <submittedName>
        <fullName evidence="3">Starvation-inducible outer membrane lipoprotein</fullName>
    </submittedName>
</protein>
<evidence type="ECO:0000256" key="1">
    <source>
        <dbReference type="SAM" id="SignalP"/>
    </source>
</evidence>
<gene>
    <name evidence="3" type="ORF">NCTC12871_01107</name>
</gene>